<comment type="similarity">
    <text evidence="2">Belongs to the diacylglycerol/lipid kinase family.</text>
</comment>
<keyword evidence="8" id="KW-0443">Lipid metabolism</keyword>
<protein>
    <submittedName>
        <fullName evidence="12">Lipid kinase, YegS/Rv2252/BmrU family</fullName>
    </submittedName>
</protein>
<evidence type="ECO:0000256" key="1">
    <source>
        <dbReference type="ARBA" id="ARBA00001946"/>
    </source>
</evidence>
<dbReference type="NCBIfam" id="TIGR00147">
    <property type="entry name" value="YegS/Rv2252/BmrU family lipid kinase"/>
    <property type="match status" value="1"/>
</dbReference>
<comment type="cofactor">
    <cofactor evidence="1">
        <name>Mg(2+)</name>
        <dbReference type="ChEBI" id="CHEBI:18420"/>
    </cofactor>
</comment>
<keyword evidence="4" id="KW-0479">Metal-binding</keyword>
<evidence type="ECO:0000256" key="7">
    <source>
        <dbReference type="ARBA" id="ARBA00022842"/>
    </source>
</evidence>
<organism evidence="12 13">
    <name type="scientific">Ignavigranum ruoffiae</name>
    <dbReference type="NCBI Taxonomy" id="89093"/>
    <lineage>
        <taxon>Bacteria</taxon>
        <taxon>Bacillati</taxon>
        <taxon>Bacillota</taxon>
        <taxon>Bacilli</taxon>
        <taxon>Lactobacillales</taxon>
        <taxon>Aerococcaceae</taxon>
        <taxon>Ignavigranum</taxon>
    </lineage>
</organism>
<dbReference type="InterPro" id="IPR017438">
    <property type="entry name" value="ATP-NAD_kinase_N"/>
</dbReference>
<name>A0A1H8ZZR0_9LACT</name>
<evidence type="ECO:0000256" key="5">
    <source>
        <dbReference type="ARBA" id="ARBA00022741"/>
    </source>
</evidence>
<dbReference type="InterPro" id="IPR001206">
    <property type="entry name" value="Diacylglycerol_kinase_cat_dom"/>
</dbReference>
<dbReference type="EMBL" id="FOEN01000001">
    <property type="protein sequence ID" value="SEP69835.1"/>
    <property type="molecule type" value="Genomic_DNA"/>
</dbReference>
<dbReference type="PANTHER" id="PTHR12358:SF106">
    <property type="entry name" value="LIPID KINASE YEGS"/>
    <property type="match status" value="1"/>
</dbReference>
<dbReference type="GO" id="GO:0005524">
    <property type="term" value="F:ATP binding"/>
    <property type="evidence" value="ECO:0007669"/>
    <property type="project" value="UniProtKB-KW"/>
</dbReference>
<proteinExistence type="inferred from homology"/>
<accession>A0A1H8ZZR0</accession>
<evidence type="ECO:0000256" key="10">
    <source>
        <dbReference type="ARBA" id="ARBA00023264"/>
    </source>
</evidence>
<keyword evidence="12" id="KW-0808">Transferase</keyword>
<dbReference type="InterPro" id="IPR016064">
    <property type="entry name" value="NAD/diacylglycerol_kinase_sf"/>
</dbReference>
<feature type="domain" description="DAGKc" evidence="11">
    <location>
        <begin position="1"/>
        <end position="134"/>
    </location>
</feature>
<keyword evidence="7" id="KW-0460">Magnesium</keyword>
<evidence type="ECO:0000256" key="4">
    <source>
        <dbReference type="ARBA" id="ARBA00022723"/>
    </source>
</evidence>
<reference evidence="12 13" key="1">
    <citation type="submission" date="2016-10" db="EMBL/GenBank/DDBJ databases">
        <authorList>
            <person name="de Groot N.N."/>
        </authorList>
    </citation>
    <scope>NUCLEOTIDE SEQUENCE [LARGE SCALE GENOMIC DNA]</scope>
    <source>
        <strain evidence="12 13">DSM 15695</strain>
    </source>
</reference>
<dbReference type="Pfam" id="PF00781">
    <property type="entry name" value="DAGK_cat"/>
    <property type="match status" value="1"/>
</dbReference>
<evidence type="ECO:0000313" key="12">
    <source>
        <dbReference type="EMBL" id="SEP69835.1"/>
    </source>
</evidence>
<dbReference type="AlphaFoldDB" id="A0A1H8ZZR0"/>
<keyword evidence="12" id="KW-0418">Kinase</keyword>
<dbReference type="Proteomes" id="UP000198833">
    <property type="component" value="Unassembled WGS sequence"/>
</dbReference>
<keyword evidence="13" id="KW-1185">Reference proteome</keyword>
<keyword evidence="5" id="KW-0547">Nucleotide-binding</keyword>
<dbReference type="InterPro" id="IPR050187">
    <property type="entry name" value="Lipid_Phosphate_FormReg"/>
</dbReference>
<keyword evidence="10" id="KW-1208">Phospholipid metabolism</keyword>
<evidence type="ECO:0000259" key="11">
    <source>
        <dbReference type="PROSITE" id="PS50146"/>
    </source>
</evidence>
<dbReference type="PROSITE" id="PS50146">
    <property type="entry name" value="DAGK"/>
    <property type="match status" value="1"/>
</dbReference>
<keyword evidence="6" id="KW-0067">ATP-binding</keyword>
<evidence type="ECO:0000256" key="8">
    <source>
        <dbReference type="ARBA" id="ARBA00023098"/>
    </source>
</evidence>
<dbReference type="PANTHER" id="PTHR12358">
    <property type="entry name" value="SPHINGOSINE KINASE"/>
    <property type="match status" value="1"/>
</dbReference>
<keyword evidence="3" id="KW-0444">Lipid biosynthesis</keyword>
<sequence>MLKKVLLIVNPGSGKGQAVKYGEDLRKVLVQSHQSEVELRQTEDMDDPFDWAQQAADQGYDTVICLGGDGTVNKTVAGILASPNQRPYFSFVPMGTVNDLARALHMPLNTDQFIREFAKVETQQIDIGKINQSYFVNTIAIGTIAESVGDTSSDQKNKIGRLAYIRDGLAAAIEGQTYRLKIKDSSDRIHEIETPILVIGLTNSVGGFEQMNTEAEVNDGLMYLTALKDSNLLEMGVAVLGNKLLDLPTDKLLILKDHEFLIESMEGAPVASNVDGDAGPNLPLNLSVEANALNVYVPRAKD</sequence>
<dbReference type="GO" id="GO:0046872">
    <property type="term" value="F:metal ion binding"/>
    <property type="evidence" value="ECO:0007669"/>
    <property type="project" value="UniProtKB-KW"/>
</dbReference>
<evidence type="ECO:0000256" key="3">
    <source>
        <dbReference type="ARBA" id="ARBA00022516"/>
    </source>
</evidence>
<dbReference type="GO" id="GO:0008654">
    <property type="term" value="P:phospholipid biosynthetic process"/>
    <property type="evidence" value="ECO:0007669"/>
    <property type="project" value="UniProtKB-KW"/>
</dbReference>
<gene>
    <name evidence="12" type="ORF">SAMN04488558_101378</name>
</gene>
<dbReference type="Gene3D" id="3.40.50.10330">
    <property type="entry name" value="Probable inorganic polyphosphate/atp-NAD kinase, domain 1"/>
    <property type="match status" value="1"/>
</dbReference>
<evidence type="ECO:0000313" key="13">
    <source>
        <dbReference type="Proteomes" id="UP000198833"/>
    </source>
</evidence>
<dbReference type="Gene3D" id="2.60.200.40">
    <property type="match status" value="1"/>
</dbReference>
<dbReference type="SUPFAM" id="SSF111331">
    <property type="entry name" value="NAD kinase/diacylglycerol kinase-like"/>
    <property type="match status" value="1"/>
</dbReference>
<dbReference type="SMART" id="SM00046">
    <property type="entry name" value="DAGKc"/>
    <property type="match status" value="1"/>
</dbReference>
<dbReference type="GO" id="GO:0005886">
    <property type="term" value="C:plasma membrane"/>
    <property type="evidence" value="ECO:0007669"/>
    <property type="project" value="TreeGrafter"/>
</dbReference>
<evidence type="ECO:0000256" key="6">
    <source>
        <dbReference type="ARBA" id="ARBA00022840"/>
    </source>
</evidence>
<keyword evidence="9" id="KW-0594">Phospholipid biosynthesis</keyword>
<dbReference type="InterPro" id="IPR005218">
    <property type="entry name" value="Diacylglycerol/lipid_kinase"/>
</dbReference>
<dbReference type="RefSeq" id="WP_092570198.1">
    <property type="nucleotide sequence ID" value="NZ_CP149446.1"/>
</dbReference>
<dbReference type="GO" id="GO:0004143">
    <property type="term" value="F:ATP-dependent diacylglycerol kinase activity"/>
    <property type="evidence" value="ECO:0007669"/>
    <property type="project" value="TreeGrafter"/>
</dbReference>
<evidence type="ECO:0000256" key="9">
    <source>
        <dbReference type="ARBA" id="ARBA00023209"/>
    </source>
</evidence>
<dbReference type="OrthoDB" id="142078at2"/>
<evidence type="ECO:0000256" key="2">
    <source>
        <dbReference type="ARBA" id="ARBA00005983"/>
    </source>
</evidence>
<dbReference type="STRING" id="89093.SAMN04488558_101378"/>